<comment type="caution">
    <text evidence="2">The sequence shown here is derived from an EMBL/GenBank/DDBJ whole genome shotgun (WGS) entry which is preliminary data.</text>
</comment>
<proteinExistence type="predicted"/>
<gene>
    <name evidence="2" type="ORF">AB8U03_01340</name>
</gene>
<accession>A0ABV4BJ80</accession>
<sequence>MITNTHILISNIIYNYCLKKLNIKLNKWNFAYGNIKPDFVKDKSKHCHCINESINIVREYSQQLIDNKMSIKKYSITLGMICHFICDYFCLYHTERYKNKNLFQHLIYEISLHFIFIKLLICGQLKIIINENISKKDITSVITDMYEKYDKENKSFMNDIIYAISAAIMVTESIVNRECFKYNYSGNNKMIS</sequence>
<keyword evidence="3" id="KW-1185">Reference proteome</keyword>
<dbReference type="Pfam" id="PF00882">
    <property type="entry name" value="Zn_dep_PLPC"/>
    <property type="match status" value="1"/>
</dbReference>
<evidence type="ECO:0000313" key="3">
    <source>
        <dbReference type="Proteomes" id="UP001564657"/>
    </source>
</evidence>
<reference evidence="2 3" key="1">
    <citation type="submission" date="2024-08" db="EMBL/GenBank/DDBJ databases">
        <title>Clostridium lapicellarii sp. nov., and Clostridium renhuaiense sp. nov., two species isolated from the mud in a fermentation cellar used for producing sauce-flavour Chinese liquors.</title>
        <authorList>
            <person name="Yang F."/>
            <person name="Wang H."/>
            <person name="Chen L.Q."/>
            <person name="Zhou N."/>
            <person name="Lu J.J."/>
            <person name="Pu X.X."/>
            <person name="Wan B."/>
            <person name="Wang L."/>
            <person name="Liu S.J."/>
        </authorList>
    </citation>
    <scope>NUCLEOTIDE SEQUENCE [LARGE SCALE GENOMIC DNA]</scope>
    <source>
        <strain evidence="2 3">MT-5</strain>
    </source>
</reference>
<dbReference type="Proteomes" id="UP001564657">
    <property type="component" value="Unassembled WGS sequence"/>
</dbReference>
<name>A0ABV4BJ80_9CLOT</name>
<dbReference type="EMBL" id="JBGEWD010000001">
    <property type="protein sequence ID" value="MEY7998851.1"/>
    <property type="molecule type" value="Genomic_DNA"/>
</dbReference>
<evidence type="ECO:0000313" key="2">
    <source>
        <dbReference type="EMBL" id="MEY7998851.1"/>
    </source>
</evidence>
<feature type="domain" description="Phospholipase C/D" evidence="1">
    <location>
        <begin position="5"/>
        <end position="155"/>
    </location>
</feature>
<dbReference type="InterPro" id="IPR029002">
    <property type="entry name" value="PLPC/GPLD1"/>
</dbReference>
<organism evidence="2 3">
    <name type="scientific">Clostridium moutaii</name>
    <dbReference type="NCBI Taxonomy" id="3240932"/>
    <lineage>
        <taxon>Bacteria</taxon>
        <taxon>Bacillati</taxon>
        <taxon>Bacillota</taxon>
        <taxon>Clostridia</taxon>
        <taxon>Eubacteriales</taxon>
        <taxon>Clostridiaceae</taxon>
        <taxon>Clostridium</taxon>
    </lineage>
</organism>
<protein>
    <submittedName>
        <fullName evidence="2">Zinc dependent phospholipase C family protein</fullName>
    </submittedName>
</protein>
<dbReference type="SUPFAM" id="SSF48537">
    <property type="entry name" value="Phospholipase C/P1 nuclease"/>
    <property type="match status" value="1"/>
</dbReference>
<evidence type="ECO:0000259" key="1">
    <source>
        <dbReference type="Pfam" id="PF00882"/>
    </source>
</evidence>
<dbReference type="InterPro" id="IPR008947">
    <property type="entry name" value="PLipase_C/P1_nuclease_dom_sf"/>
</dbReference>
<dbReference type="RefSeq" id="WP_369702730.1">
    <property type="nucleotide sequence ID" value="NZ_JBGEWD010000001.1"/>
</dbReference>